<dbReference type="Proteomes" id="UP001595925">
    <property type="component" value="Unassembled WGS sequence"/>
</dbReference>
<feature type="compositionally biased region" description="Acidic residues" evidence="1">
    <location>
        <begin position="203"/>
        <end position="224"/>
    </location>
</feature>
<feature type="compositionally biased region" description="Basic and acidic residues" evidence="1">
    <location>
        <begin position="1"/>
        <end position="14"/>
    </location>
</feature>
<feature type="compositionally biased region" description="Low complexity" evidence="1">
    <location>
        <begin position="151"/>
        <end position="160"/>
    </location>
</feature>
<reference evidence="2 3" key="1">
    <citation type="journal article" date="2019" name="Int. J. Syst. Evol. Microbiol.">
        <title>The Global Catalogue of Microorganisms (GCM) 10K type strain sequencing project: providing services to taxonomists for standard genome sequencing and annotation.</title>
        <authorList>
            <consortium name="The Broad Institute Genomics Platform"/>
            <consortium name="The Broad Institute Genome Sequencing Center for Infectious Disease"/>
            <person name="Wu L."/>
            <person name="Ma J."/>
        </authorList>
    </citation>
    <scope>NUCLEOTIDE SEQUENCE [LARGE SCALE GENOMIC DNA]</scope>
    <source>
        <strain evidence="2 3">CGMCC 1.15824</strain>
    </source>
</reference>
<comment type="caution">
    <text evidence="2">The sequence shown here is derived from an EMBL/GenBank/DDBJ whole genome shotgun (WGS) entry which is preliminary data.</text>
</comment>
<dbReference type="EMBL" id="JBHSJG010000036">
    <property type="protein sequence ID" value="MFC4988412.1"/>
    <property type="molecule type" value="Genomic_DNA"/>
</dbReference>
<feature type="region of interest" description="Disordered" evidence="1">
    <location>
        <begin position="1"/>
        <end position="40"/>
    </location>
</feature>
<evidence type="ECO:0000256" key="1">
    <source>
        <dbReference type="SAM" id="MobiDB-lite"/>
    </source>
</evidence>
<feature type="region of interest" description="Disordered" evidence="1">
    <location>
        <begin position="122"/>
        <end position="273"/>
    </location>
</feature>
<protein>
    <submittedName>
        <fullName evidence="2">Uncharacterized protein</fullName>
    </submittedName>
</protein>
<proteinExistence type="predicted"/>
<organism evidence="2 3">
    <name type="scientific">Saliphagus infecundisoli</name>
    <dbReference type="NCBI Taxonomy" id="1849069"/>
    <lineage>
        <taxon>Archaea</taxon>
        <taxon>Methanobacteriati</taxon>
        <taxon>Methanobacteriota</taxon>
        <taxon>Stenosarchaea group</taxon>
        <taxon>Halobacteria</taxon>
        <taxon>Halobacteriales</taxon>
        <taxon>Natrialbaceae</taxon>
        <taxon>Saliphagus</taxon>
    </lineage>
</organism>
<dbReference type="AlphaFoldDB" id="A0ABD5QFR5"/>
<gene>
    <name evidence="2" type="ORF">ACFPFO_11715</name>
</gene>
<accession>A0ABD5QFR5</accession>
<dbReference type="RefSeq" id="WP_224827207.1">
    <property type="nucleotide sequence ID" value="NZ_JAIVEF010000001.1"/>
</dbReference>
<name>A0ABD5QFR5_9EURY</name>
<sequence>MSDSIADRANRLLEETEDAIDGLGAPEGSEDLPGELDASGLGGIAEEANELIEAEDADALLEALGLDELEDGTEPDSLLEAIAQGREEQIGDLRVLVKLAKVAEADDEELPTEVGELQEAVEERIGALGEDETDGESEETDGEDEAEESLAESAAEAVGDAVGGGEGDEEGFVEAELESAMRSKLEGFGDELDEARERLDELREGDETDEEDTDEEEAGEADDGSEQKEGEDTPLGSDSRPRSRGTMHSTMAPSPSRRADMGASTRHSTMPDR</sequence>
<feature type="compositionally biased region" description="Acidic residues" evidence="1">
    <location>
        <begin position="129"/>
        <end position="150"/>
    </location>
</feature>
<evidence type="ECO:0000313" key="2">
    <source>
        <dbReference type="EMBL" id="MFC4988412.1"/>
    </source>
</evidence>
<feature type="compositionally biased region" description="Acidic residues" evidence="1">
    <location>
        <begin position="166"/>
        <end position="177"/>
    </location>
</feature>
<keyword evidence="3" id="KW-1185">Reference proteome</keyword>
<evidence type="ECO:0000313" key="3">
    <source>
        <dbReference type="Proteomes" id="UP001595925"/>
    </source>
</evidence>